<keyword evidence="3" id="KW-1185">Reference proteome</keyword>
<comment type="caution">
    <text evidence="2">The sequence shown here is derived from an EMBL/GenBank/DDBJ whole genome shotgun (WGS) entry which is preliminary data.</text>
</comment>
<dbReference type="AlphaFoldDB" id="A0A9W9YYW3"/>
<reference evidence="2" key="1">
    <citation type="submission" date="2023-01" db="EMBL/GenBank/DDBJ databases">
        <title>Genome assembly of the deep-sea coral Lophelia pertusa.</title>
        <authorList>
            <person name="Herrera S."/>
            <person name="Cordes E."/>
        </authorList>
    </citation>
    <scope>NUCLEOTIDE SEQUENCE</scope>
    <source>
        <strain evidence="2">USNM1676648</strain>
        <tissue evidence="2">Polyp</tissue>
    </source>
</reference>
<sequence>MEYAIVNFYSCKVQYNRERKKKKAEQEILEQESEKEDKFTSPCLNGSLKKNDSNGSYRLAVVMKEMTWMKVIPNLQRKHHHYFWDPYETAFMDVQSLRL</sequence>
<evidence type="ECO:0000313" key="3">
    <source>
        <dbReference type="Proteomes" id="UP001163046"/>
    </source>
</evidence>
<accession>A0A9W9YYW3</accession>
<organism evidence="2 3">
    <name type="scientific">Desmophyllum pertusum</name>
    <dbReference type="NCBI Taxonomy" id="174260"/>
    <lineage>
        <taxon>Eukaryota</taxon>
        <taxon>Metazoa</taxon>
        <taxon>Cnidaria</taxon>
        <taxon>Anthozoa</taxon>
        <taxon>Hexacorallia</taxon>
        <taxon>Scleractinia</taxon>
        <taxon>Caryophylliina</taxon>
        <taxon>Caryophylliidae</taxon>
        <taxon>Desmophyllum</taxon>
    </lineage>
</organism>
<protein>
    <submittedName>
        <fullName evidence="2">Uncharacterized protein</fullName>
    </submittedName>
</protein>
<proteinExistence type="predicted"/>
<dbReference type="EMBL" id="MU826839">
    <property type="protein sequence ID" value="KAJ7372047.1"/>
    <property type="molecule type" value="Genomic_DNA"/>
</dbReference>
<evidence type="ECO:0000256" key="1">
    <source>
        <dbReference type="SAM" id="MobiDB-lite"/>
    </source>
</evidence>
<dbReference type="Proteomes" id="UP001163046">
    <property type="component" value="Unassembled WGS sequence"/>
</dbReference>
<feature type="region of interest" description="Disordered" evidence="1">
    <location>
        <begin position="21"/>
        <end position="47"/>
    </location>
</feature>
<evidence type="ECO:0000313" key="2">
    <source>
        <dbReference type="EMBL" id="KAJ7372047.1"/>
    </source>
</evidence>
<name>A0A9W9YYW3_9CNID</name>
<gene>
    <name evidence="2" type="ORF">OS493_021475</name>
</gene>